<reference evidence="2" key="1">
    <citation type="submission" date="2021-03" db="EMBL/GenBank/DDBJ databases">
        <title>Draft genome sequence of rust myrtle Austropuccinia psidii MF-1, a brazilian biotype.</title>
        <authorList>
            <person name="Quecine M.C."/>
            <person name="Pachon D.M.R."/>
            <person name="Bonatelli M.L."/>
            <person name="Correr F.H."/>
            <person name="Franceschini L.M."/>
            <person name="Leite T.F."/>
            <person name="Margarido G.R.A."/>
            <person name="Almeida C.A."/>
            <person name="Ferrarezi J.A."/>
            <person name="Labate C.A."/>
        </authorList>
    </citation>
    <scope>NUCLEOTIDE SEQUENCE</scope>
    <source>
        <strain evidence="2">MF-1</strain>
    </source>
</reference>
<feature type="region of interest" description="Disordered" evidence="1">
    <location>
        <begin position="32"/>
        <end position="73"/>
    </location>
</feature>
<protein>
    <submittedName>
        <fullName evidence="2">Uncharacterized protein</fullName>
    </submittedName>
</protein>
<evidence type="ECO:0000256" key="1">
    <source>
        <dbReference type="SAM" id="MobiDB-lite"/>
    </source>
</evidence>
<evidence type="ECO:0000313" key="2">
    <source>
        <dbReference type="EMBL" id="MBW0467876.1"/>
    </source>
</evidence>
<accession>A0A9Q3GHR3</accession>
<dbReference type="Proteomes" id="UP000765509">
    <property type="component" value="Unassembled WGS sequence"/>
</dbReference>
<comment type="caution">
    <text evidence="2">The sequence shown here is derived from an EMBL/GenBank/DDBJ whole genome shotgun (WGS) entry which is preliminary data.</text>
</comment>
<proteinExistence type="predicted"/>
<gene>
    <name evidence="2" type="ORF">O181_007591</name>
</gene>
<dbReference type="EMBL" id="AVOT02001705">
    <property type="protein sequence ID" value="MBW0467876.1"/>
    <property type="molecule type" value="Genomic_DNA"/>
</dbReference>
<keyword evidence="3" id="KW-1185">Reference proteome</keyword>
<dbReference type="AlphaFoldDB" id="A0A9Q3GHR3"/>
<evidence type="ECO:0000313" key="3">
    <source>
        <dbReference type="Proteomes" id="UP000765509"/>
    </source>
</evidence>
<organism evidence="2 3">
    <name type="scientific">Austropuccinia psidii MF-1</name>
    <dbReference type="NCBI Taxonomy" id="1389203"/>
    <lineage>
        <taxon>Eukaryota</taxon>
        <taxon>Fungi</taxon>
        <taxon>Dikarya</taxon>
        <taxon>Basidiomycota</taxon>
        <taxon>Pucciniomycotina</taxon>
        <taxon>Pucciniomycetes</taxon>
        <taxon>Pucciniales</taxon>
        <taxon>Sphaerophragmiaceae</taxon>
        <taxon>Austropuccinia</taxon>
    </lineage>
</organism>
<name>A0A9Q3GHR3_9BASI</name>
<sequence>MAFGPFTPPRAYMTCGLWDQLGPFWPNYNEAKRWQGGSPPEPKLRPELAQGPRNPRLAIKTDGPQYSKNGLWQPPEAISSGPEKFPLISKGDRFLSYGCFTAVTRNVAYMVLYTIMQYFST</sequence>